<organism evidence="1 2">
    <name type="scientific">Kickxella alabastrina</name>
    <dbReference type="NCBI Taxonomy" id="61397"/>
    <lineage>
        <taxon>Eukaryota</taxon>
        <taxon>Fungi</taxon>
        <taxon>Fungi incertae sedis</taxon>
        <taxon>Zoopagomycota</taxon>
        <taxon>Kickxellomycotina</taxon>
        <taxon>Kickxellomycetes</taxon>
        <taxon>Kickxellales</taxon>
        <taxon>Kickxellaceae</taxon>
        <taxon>Kickxella</taxon>
    </lineage>
</organism>
<sequence length="214" mass="22971">MVDIALLNLARFSLYIAAIVLAVIEFIVDAVALAALNDYGLSSGPVGAAGWTMFVTIISLLILPILAFGNVLTRKNIKFVHLFNRILYELIIVGTLCLFLFISGIVMANYAGSGGCFGFSVCSKFKAATAFPWLSFFVLLVLSVVLTLMLLKVRKSGGDIKAALSYEIQDEYPAVAAAPPQAASEPYPAAVQGGNTSYYNSQPDFSMPVPREDV</sequence>
<name>A0ACC1IVL9_9FUNG</name>
<evidence type="ECO:0000313" key="1">
    <source>
        <dbReference type="EMBL" id="KAJ1901723.1"/>
    </source>
</evidence>
<proteinExistence type="predicted"/>
<dbReference type="EMBL" id="JANBPG010000018">
    <property type="protein sequence ID" value="KAJ1901723.1"/>
    <property type="molecule type" value="Genomic_DNA"/>
</dbReference>
<dbReference type="Proteomes" id="UP001150581">
    <property type="component" value="Unassembled WGS sequence"/>
</dbReference>
<keyword evidence="2" id="KW-1185">Reference proteome</keyword>
<gene>
    <name evidence="1" type="ORF">LPJ66_000572</name>
</gene>
<reference evidence="1" key="1">
    <citation type="submission" date="2022-07" db="EMBL/GenBank/DDBJ databases">
        <title>Phylogenomic reconstructions and comparative analyses of Kickxellomycotina fungi.</title>
        <authorList>
            <person name="Reynolds N.K."/>
            <person name="Stajich J.E."/>
            <person name="Barry K."/>
            <person name="Grigoriev I.V."/>
            <person name="Crous P."/>
            <person name="Smith M.E."/>
        </authorList>
    </citation>
    <scope>NUCLEOTIDE SEQUENCE</scope>
    <source>
        <strain evidence="1">Benny 63K</strain>
    </source>
</reference>
<protein>
    <submittedName>
        <fullName evidence="1">Uncharacterized protein</fullName>
    </submittedName>
</protein>
<accession>A0ACC1IVL9</accession>
<comment type="caution">
    <text evidence="1">The sequence shown here is derived from an EMBL/GenBank/DDBJ whole genome shotgun (WGS) entry which is preliminary data.</text>
</comment>
<evidence type="ECO:0000313" key="2">
    <source>
        <dbReference type="Proteomes" id="UP001150581"/>
    </source>
</evidence>